<gene>
    <name evidence="2" type="ORF">OJAV_G00014550</name>
</gene>
<name>A0A437DKC0_ORYJA</name>
<sequence length="94" mass="10309">MDQCEDTQEGAPPIKNTLCGEDVSPSKAQRNQPGPGYEPSCVSFRSDRSKVFPVTSKTSVQENRRVKSMLRETNLDLDLNPAGCPKGVTPQMII</sequence>
<reference evidence="2 3" key="1">
    <citation type="submission" date="2018-11" db="EMBL/GenBank/DDBJ databases">
        <authorList>
            <person name="Lopez-Roques C."/>
            <person name="Donnadieu C."/>
            <person name="Bouchez O."/>
            <person name="Klopp C."/>
            <person name="Cabau C."/>
            <person name="Zahm M."/>
        </authorList>
    </citation>
    <scope>NUCLEOTIDE SEQUENCE [LARGE SCALE GENOMIC DNA]</scope>
    <source>
        <strain evidence="2">RS831</strain>
        <tissue evidence="2">Whole body</tissue>
    </source>
</reference>
<protein>
    <submittedName>
        <fullName evidence="2">Uncharacterized protein</fullName>
    </submittedName>
</protein>
<evidence type="ECO:0000313" key="2">
    <source>
        <dbReference type="EMBL" id="RVE75200.1"/>
    </source>
</evidence>
<keyword evidence="3" id="KW-1185">Reference proteome</keyword>
<dbReference type="Proteomes" id="UP000283210">
    <property type="component" value="Chromosome 2"/>
</dbReference>
<evidence type="ECO:0000256" key="1">
    <source>
        <dbReference type="SAM" id="MobiDB-lite"/>
    </source>
</evidence>
<organism evidence="2 3">
    <name type="scientific">Oryzias javanicus</name>
    <name type="common">Javanese ricefish</name>
    <name type="synonym">Aplocheilus javanicus</name>
    <dbReference type="NCBI Taxonomy" id="123683"/>
    <lineage>
        <taxon>Eukaryota</taxon>
        <taxon>Metazoa</taxon>
        <taxon>Chordata</taxon>
        <taxon>Craniata</taxon>
        <taxon>Vertebrata</taxon>
        <taxon>Euteleostomi</taxon>
        <taxon>Actinopterygii</taxon>
        <taxon>Neopterygii</taxon>
        <taxon>Teleostei</taxon>
        <taxon>Neoteleostei</taxon>
        <taxon>Acanthomorphata</taxon>
        <taxon>Ovalentaria</taxon>
        <taxon>Atherinomorphae</taxon>
        <taxon>Beloniformes</taxon>
        <taxon>Adrianichthyidae</taxon>
        <taxon>Oryziinae</taxon>
        <taxon>Oryzias</taxon>
    </lineage>
</organism>
<dbReference type="OrthoDB" id="8951038at2759"/>
<reference evidence="2 3" key="2">
    <citation type="submission" date="2019-01" db="EMBL/GenBank/DDBJ databases">
        <title>A chromosome length genome reference of the Java medaka (oryzias javanicus).</title>
        <authorList>
            <person name="Herpin A."/>
            <person name="Takehana Y."/>
            <person name="Naruse K."/>
            <person name="Ansai S."/>
            <person name="Kawaguchi M."/>
        </authorList>
    </citation>
    <scope>NUCLEOTIDE SEQUENCE [LARGE SCALE GENOMIC DNA]</scope>
    <source>
        <strain evidence="2">RS831</strain>
        <tissue evidence="2">Whole body</tissue>
    </source>
</reference>
<dbReference type="EMBL" id="CM012438">
    <property type="protein sequence ID" value="RVE75200.1"/>
    <property type="molecule type" value="Genomic_DNA"/>
</dbReference>
<feature type="region of interest" description="Disordered" evidence="1">
    <location>
        <begin position="1"/>
        <end position="42"/>
    </location>
</feature>
<dbReference type="AlphaFoldDB" id="A0A437DKC0"/>
<evidence type="ECO:0000313" key="3">
    <source>
        <dbReference type="Proteomes" id="UP000283210"/>
    </source>
</evidence>
<proteinExistence type="predicted"/>
<accession>A0A437DKC0</accession>